<dbReference type="EMBL" id="CADEPI010000036">
    <property type="protein sequence ID" value="CAB3368118.1"/>
    <property type="molecule type" value="Genomic_DNA"/>
</dbReference>
<feature type="region of interest" description="Disordered" evidence="3">
    <location>
        <begin position="120"/>
        <end position="145"/>
    </location>
</feature>
<dbReference type="GO" id="GO:0000381">
    <property type="term" value="P:regulation of alternative mRNA splicing, via spliceosome"/>
    <property type="evidence" value="ECO:0007669"/>
    <property type="project" value="InterPro"/>
</dbReference>
<dbReference type="Proteomes" id="UP000494165">
    <property type="component" value="Unassembled WGS sequence"/>
</dbReference>
<feature type="compositionally biased region" description="Basic and acidic residues" evidence="3">
    <location>
        <begin position="207"/>
        <end position="230"/>
    </location>
</feature>
<accession>A0A8S1CFH9</accession>
<comment type="caution">
    <text evidence="5">The sequence shown here is derived from an EMBL/GenBank/DDBJ whole genome shotgun (WGS) entry which is preliminary data.</text>
</comment>
<dbReference type="InterPro" id="IPR018612">
    <property type="entry name" value="NSRP1_N"/>
</dbReference>
<feature type="domain" description="Nuclear speckle splicing regulatory protein 1 N-terminal" evidence="4">
    <location>
        <begin position="64"/>
        <end position="180"/>
    </location>
</feature>
<name>A0A8S1CFH9_9INSE</name>
<feature type="compositionally biased region" description="Basic and acidic residues" evidence="3">
    <location>
        <begin position="238"/>
        <end position="250"/>
    </location>
</feature>
<evidence type="ECO:0000313" key="6">
    <source>
        <dbReference type="Proteomes" id="UP000494165"/>
    </source>
</evidence>
<evidence type="ECO:0000259" key="4">
    <source>
        <dbReference type="Pfam" id="PF09745"/>
    </source>
</evidence>
<organism evidence="5 6">
    <name type="scientific">Cloeon dipterum</name>
    <dbReference type="NCBI Taxonomy" id="197152"/>
    <lineage>
        <taxon>Eukaryota</taxon>
        <taxon>Metazoa</taxon>
        <taxon>Ecdysozoa</taxon>
        <taxon>Arthropoda</taxon>
        <taxon>Hexapoda</taxon>
        <taxon>Insecta</taxon>
        <taxon>Pterygota</taxon>
        <taxon>Palaeoptera</taxon>
        <taxon>Ephemeroptera</taxon>
        <taxon>Pisciforma</taxon>
        <taxon>Baetidae</taxon>
        <taxon>Cloeon</taxon>
    </lineage>
</organism>
<dbReference type="Pfam" id="PF09745">
    <property type="entry name" value="NSRP1_N"/>
    <property type="match status" value="1"/>
</dbReference>
<gene>
    <name evidence="5" type="ORF">CLODIP_2_CD08058</name>
</gene>
<proteinExistence type="inferred from homology"/>
<dbReference type="InterPro" id="IPR042816">
    <property type="entry name" value="Nsrp1"/>
</dbReference>
<dbReference type="PANTHER" id="PTHR31938">
    <property type="entry name" value="NUCLEAR SPECKLE SPLICING REGULATORY PROTEIN 1"/>
    <property type="match status" value="1"/>
</dbReference>
<dbReference type="OrthoDB" id="446635at2759"/>
<dbReference type="PANTHER" id="PTHR31938:SF4">
    <property type="entry name" value="NUCLEAR SPECKLE SPLICING REGULATORY PROTEIN 1"/>
    <property type="match status" value="1"/>
</dbReference>
<feature type="region of interest" description="Disordered" evidence="3">
    <location>
        <begin position="1"/>
        <end position="47"/>
    </location>
</feature>
<dbReference type="AlphaFoldDB" id="A0A8S1CFH9"/>
<evidence type="ECO:0000256" key="1">
    <source>
        <dbReference type="ARBA" id="ARBA00010126"/>
    </source>
</evidence>
<evidence type="ECO:0000256" key="3">
    <source>
        <dbReference type="SAM" id="MobiDB-lite"/>
    </source>
</evidence>
<evidence type="ECO:0000313" key="5">
    <source>
        <dbReference type="EMBL" id="CAB3368118.1"/>
    </source>
</evidence>
<keyword evidence="6" id="KW-1185">Reference proteome</keyword>
<feature type="compositionally biased region" description="Low complexity" evidence="3">
    <location>
        <begin position="258"/>
        <end position="281"/>
    </location>
</feature>
<protein>
    <recommendedName>
        <fullName evidence="4">Nuclear speckle splicing regulatory protein 1 N-terminal domain-containing protein</fullName>
    </recommendedName>
</protein>
<evidence type="ECO:0000256" key="2">
    <source>
        <dbReference type="ARBA" id="ARBA00023054"/>
    </source>
</evidence>
<reference evidence="5 6" key="1">
    <citation type="submission" date="2020-04" db="EMBL/GenBank/DDBJ databases">
        <authorList>
            <person name="Alioto T."/>
            <person name="Alioto T."/>
            <person name="Gomez Garrido J."/>
        </authorList>
    </citation>
    <scope>NUCLEOTIDE SEQUENCE [LARGE SCALE GENOMIC DNA]</scope>
</reference>
<sequence length="351" mass="40495">MAFQKKYGLTVPKKKSEPEETGGALKPRLSCFEEDSDESEPESKKVGQAILRASEKSTQKRATQQQLKRALDEDPTVFQYDEVYDDMEQQKADTASKKKDVAKKPKYIENLLKTAERRKMENERRIERQVQKEREEEGEEFKDKEEFVTSSYRAKLEEFKKQEEKERMEDAVEALTDVTHQKDLSGFYRKMFRDQYTKKDDEDESKEDQVKEKKEASKPERKYRTRKESSSENEAEDETKPTEGGNEKPETVPVVRRSSNSSSSSSSSGDSSSSSSSSSSDSETEEKEPKQKKIVEIKESKSVENVKEVKNEEKPKETPKPKVNIWEKRTVGAAFDAALMKYLQRKAAREA</sequence>
<comment type="similarity">
    <text evidence="1">Belongs to the NSRP1 family.</text>
</comment>
<keyword evidence="2" id="KW-0175">Coiled coil</keyword>
<feature type="region of interest" description="Disordered" evidence="3">
    <location>
        <begin position="194"/>
        <end position="299"/>
    </location>
</feature>
<feature type="compositionally biased region" description="Basic and acidic residues" evidence="3">
    <location>
        <begin position="287"/>
        <end position="299"/>
    </location>
</feature>